<name>A1TP18_PARC0</name>
<dbReference type="EMBL" id="CP000512">
    <property type="protein sequence ID" value="ABM32706.1"/>
    <property type="molecule type" value="Genomic_DNA"/>
</dbReference>
<gene>
    <name evidence="1" type="ordered locus">Aave_2125</name>
</gene>
<protein>
    <submittedName>
        <fullName evidence="1">Uncharacterized protein</fullName>
    </submittedName>
</protein>
<accession>A1TP18</accession>
<evidence type="ECO:0000313" key="2">
    <source>
        <dbReference type="Proteomes" id="UP000002596"/>
    </source>
</evidence>
<dbReference type="STRING" id="397945.Aave_2125"/>
<evidence type="ECO:0000313" key="1">
    <source>
        <dbReference type="EMBL" id="ABM32706.1"/>
    </source>
</evidence>
<organism evidence="1 2">
    <name type="scientific">Paracidovorax citrulli (strain AAC00-1)</name>
    <name type="common">Acidovorax citrulli</name>
    <dbReference type="NCBI Taxonomy" id="397945"/>
    <lineage>
        <taxon>Bacteria</taxon>
        <taxon>Pseudomonadati</taxon>
        <taxon>Pseudomonadota</taxon>
        <taxon>Betaproteobacteria</taxon>
        <taxon>Burkholderiales</taxon>
        <taxon>Comamonadaceae</taxon>
        <taxon>Paracidovorax</taxon>
    </lineage>
</organism>
<sequence length="133" mass="14786">MPAGSGPDSSQRSKSGGALLWPLSTARKVRARKCRCHGRRHAVPAHPYLGPAAQWDAGERRWVLGGLLAVRKKQRRVGDFLKLVGLRKAMCPVQFLRLEHPRTLTASSRYRRPALFAQQGSGYRPPEPLSAPR</sequence>
<dbReference type="HOGENOM" id="CLU_1902090_0_0_4"/>
<dbReference type="Proteomes" id="UP000002596">
    <property type="component" value="Chromosome"/>
</dbReference>
<reference evidence="1 2" key="1">
    <citation type="submission" date="2006-12" db="EMBL/GenBank/DDBJ databases">
        <title>Complete sequence of Acidovorax avenae subsp. citrulli AAC00-1.</title>
        <authorList>
            <consortium name="US DOE Joint Genome Institute"/>
            <person name="Copeland A."/>
            <person name="Lucas S."/>
            <person name="Lapidus A."/>
            <person name="Barry K."/>
            <person name="Detter J.C."/>
            <person name="Glavina del Rio T."/>
            <person name="Dalin E."/>
            <person name="Tice H."/>
            <person name="Pitluck S."/>
            <person name="Kiss H."/>
            <person name="Brettin T."/>
            <person name="Bruce D."/>
            <person name="Han C."/>
            <person name="Tapia R."/>
            <person name="Gilna P."/>
            <person name="Schmutz J."/>
            <person name="Larimer F."/>
            <person name="Land M."/>
            <person name="Hauser L."/>
            <person name="Kyrpides N."/>
            <person name="Kim E."/>
            <person name="Stahl D."/>
            <person name="Richardson P."/>
        </authorList>
    </citation>
    <scope>NUCLEOTIDE SEQUENCE [LARGE SCALE GENOMIC DNA]</scope>
    <source>
        <strain evidence="1 2">AAC00-1</strain>
    </source>
</reference>
<proteinExistence type="predicted"/>
<dbReference type="KEGG" id="aav:Aave_2125"/>
<dbReference type="AlphaFoldDB" id="A1TP18"/>